<evidence type="ECO:0000256" key="8">
    <source>
        <dbReference type="PROSITE-ProRule" id="PRU00042"/>
    </source>
</evidence>
<evidence type="ECO:0000256" key="6">
    <source>
        <dbReference type="ARBA" id="ARBA00022833"/>
    </source>
</evidence>
<dbReference type="InterPro" id="IPR013083">
    <property type="entry name" value="Znf_RING/FYVE/PHD"/>
</dbReference>
<dbReference type="InterPro" id="IPR049439">
    <property type="entry name" value="TRAFD1-XIAF1_Znf"/>
</dbReference>
<dbReference type="Pfam" id="PF24842">
    <property type="entry name" value="UFD1_N2"/>
    <property type="match status" value="1"/>
</dbReference>
<dbReference type="InterPro" id="IPR006642">
    <property type="entry name" value="Rad18_UBZ4"/>
</dbReference>
<dbReference type="GO" id="GO:0034098">
    <property type="term" value="C:VCP-NPL4-UFD1 AAA ATPase complex"/>
    <property type="evidence" value="ECO:0007669"/>
    <property type="project" value="TreeGrafter"/>
</dbReference>
<dbReference type="PANTHER" id="PTHR12555:SF27">
    <property type="entry name" value="UBIQUITIN FUSION DEGRADATION UFD1 FAMILY PROTEIN"/>
    <property type="match status" value="1"/>
</dbReference>
<dbReference type="Pfam" id="PF21366">
    <property type="entry name" value="TRAFD1-XIAF1_ZnF"/>
    <property type="match status" value="1"/>
</dbReference>
<evidence type="ECO:0000256" key="3">
    <source>
        <dbReference type="ARBA" id="ARBA00022763"/>
    </source>
</evidence>
<dbReference type="InterPro" id="IPR055417">
    <property type="entry name" value="UFD1_N1"/>
</dbReference>
<evidence type="ECO:0000256" key="5">
    <source>
        <dbReference type="ARBA" id="ARBA00022786"/>
    </source>
</evidence>
<feature type="region of interest" description="Disordered" evidence="9">
    <location>
        <begin position="1"/>
        <end position="40"/>
    </location>
</feature>
<dbReference type="GO" id="GO:0006281">
    <property type="term" value="P:DNA repair"/>
    <property type="evidence" value="ECO:0007669"/>
    <property type="project" value="UniProtKB-KW"/>
</dbReference>
<dbReference type="InterPro" id="IPR013087">
    <property type="entry name" value="Znf_C2H2_type"/>
</dbReference>
<dbReference type="PROSITE" id="PS50157">
    <property type="entry name" value="ZINC_FINGER_C2H2_2"/>
    <property type="match status" value="1"/>
</dbReference>
<dbReference type="Pfam" id="PF03152">
    <property type="entry name" value="UFD1_N1"/>
    <property type="match status" value="1"/>
</dbReference>
<dbReference type="SMART" id="SM00355">
    <property type="entry name" value="ZnF_C2H2"/>
    <property type="match status" value="3"/>
</dbReference>
<proteinExistence type="inferred from homology"/>
<feature type="region of interest" description="Disordered" evidence="9">
    <location>
        <begin position="126"/>
        <end position="147"/>
    </location>
</feature>
<dbReference type="AlphaFoldDB" id="A0A8T0J318"/>
<comment type="caution">
    <text evidence="11">The sequence shown here is derived from an EMBL/GenBank/DDBJ whole genome shotgun (WGS) entry which is preliminary data.</text>
</comment>
<name>A0A8T0J318_CERPU</name>
<protein>
    <recommendedName>
        <fullName evidence="10">C2H2-type domain-containing protein</fullName>
    </recommendedName>
</protein>
<dbReference type="InterPro" id="IPR004854">
    <property type="entry name" value="Ufd1-like"/>
</dbReference>
<dbReference type="PROSITE" id="PS00028">
    <property type="entry name" value="ZINC_FINGER_C2H2_1"/>
    <property type="match status" value="1"/>
</dbReference>
<gene>
    <name evidence="11" type="ORF">KC19_1G015000</name>
</gene>
<evidence type="ECO:0000313" key="11">
    <source>
        <dbReference type="EMBL" id="KAG0589348.1"/>
    </source>
</evidence>
<evidence type="ECO:0000256" key="4">
    <source>
        <dbReference type="ARBA" id="ARBA00022771"/>
    </source>
</evidence>
<dbReference type="GO" id="GO:0031593">
    <property type="term" value="F:polyubiquitin modification-dependent protein binding"/>
    <property type="evidence" value="ECO:0007669"/>
    <property type="project" value="TreeGrafter"/>
</dbReference>
<keyword evidence="2" id="KW-0479">Metal-binding</keyword>
<evidence type="ECO:0000256" key="2">
    <source>
        <dbReference type="ARBA" id="ARBA00022723"/>
    </source>
</evidence>
<keyword evidence="5" id="KW-0833">Ubl conjugation pathway</keyword>
<organism evidence="11 12">
    <name type="scientific">Ceratodon purpureus</name>
    <name type="common">Fire moss</name>
    <name type="synonym">Dicranum purpureum</name>
    <dbReference type="NCBI Taxonomy" id="3225"/>
    <lineage>
        <taxon>Eukaryota</taxon>
        <taxon>Viridiplantae</taxon>
        <taxon>Streptophyta</taxon>
        <taxon>Embryophyta</taxon>
        <taxon>Bryophyta</taxon>
        <taxon>Bryophytina</taxon>
        <taxon>Bryopsida</taxon>
        <taxon>Dicranidae</taxon>
        <taxon>Pseudoditrichales</taxon>
        <taxon>Ditrichaceae</taxon>
        <taxon>Ceratodon</taxon>
    </lineage>
</organism>
<keyword evidence="6" id="KW-0862">Zinc</keyword>
<evidence type="ECO:0000256" key="9">
    <source>
        <dbReference type="SAM" id="MobiDB-lite"/>
    </source>
</evidence>
<evidence type="ECO:0000259" key="10">
    <source>
        <dbReference type="PROSITE" id="PS50157"/>
    </source>
</evidence>
<dbReference type="Pfam" id="PF23580">
    <property type="entry name" value="Znf_XAF1_N"/>
    <property type="match status" value="1"/>
</dbReference>
<dbReference type="OrthoDB" id="422728at2759"/>
<dbReference type="Gene3D" id="2.40.40.50">
    <property type="entry name" value="Ubiquitin fusion degradation protein UFD1, N-terminal domain"/>
    <property type="match status" value="1"/>
</dbReference>
<accession>A0A8T0J318</accession>
<dbReference type="EMBL" id="CM026421">
    <property type="protein sequence ID" value="KAG0589348.1"/>
    <property type="molecule type" value="Genomic_DNA"/>
</dbReference>
<dbReference type="Proteomes" id="UP000822688">
    <property type="component" value="Chromosome 1"/>
</dbReference>
<dbReference type="GO" id="GO:0008270">
    <property type="term" value="F:zinc ion binding"/>
    <property type="evidence" value="ECO:0007669"/>
    <property type="project" value="UniProtKB-KW"/>
</dbReference>
<dbReference type="SMART" id="SM00734">
    <property type="entry name" value="ZnF_Rad18"/>
    <property type="match status" value="2"/>
</dbReference>
<sequence length="752" mass="82021">MDFELRAAKAKWEKEQKEKKERARKRLEQEKKAREEAAKRQEALEAAQRIRRMEESAAALAAAEQEQEDLEAGDGIIYHRVFKALSIVGKGDKIRLPPSSFEQLSSQSAIDKGPMFFEVSAVYQPSRSSPASSSSTNLEENGESSKTRLTHAGVLEFTAEEGFVELPPHVWRNAGFTDPEYLSSSSHTGTPEARVRYVRLPKGTYAKLQPEGRDFADVINHKAVLETELRQHASLTQGDLLTVQHGGIDYGLRVLELKPQSNISVLETDLEVDVVGPGETGASPQSRLTPLILGKAESGLVEEGKYTYYRFTIDSQAEKGIEAGTLDVLVHLEVENKGGSDADADLYVSAHPLLFPTKHQHQWSSHDMGSKVICMTASPSTGTVTNAVNAGGYSVGVFGFQGNTSFRLWVEAKAIESRGIQGQRLGSSAGDKEAVGSSSQSVQPDDGFSLCQNCKQLIPARTFMLHEAYCRRHNFACQHPGCGVVLRKGDKDKHAHCPKCGLGLTGDELPKHMKVFHERLKCECGVELEMEAMVEHRATTCPKRLVSCRFCGDMVQAGAPADNVRDKLKGLTQHESECGARTADCDVCGRAIMLKEMDIHRAAAHEGGQSMNRGPDPSFARQGMLAQEQQPLPANRPVGAFSNENVSESPVSAATIDVQVECPICLVKFGGADREQQLNTHLDDEHFSTQLPTAMDLDSLPSTAPAMSEPIIPAPIIPAPSNSLRSLTVSCPICGMAVHSERDLSQHIDLVH</sequence>
<dbReference type="Gene3D" id="3.10.330.10">
    <property type="match status" value="1"/>
</dbReference>
<dbReference type="InterPro" id="IPR055418">
    <property type="entry name" value="UFD1_N2"/>
</dbReference>
<evidence type="ECO:0000313" key="12">
    <source>
        <dbReference type="Proteomes" id="UP000822688"/>
    </source>
</evidence>
<evidence type="ECO:0000256" key="7">
    <source>
        <dbReference type="ARBA" id="ARBA00023204"/>
    </source>
</evidence>
<dbReference type="GO" id="GO:0036503">
    <property type="term" value="P:ERAD pathway"/>
    <property type="evidence" value="ECO:0007669"/>
    <property type="project" value="TreeGrafter"/>
</dbReference>
<reference evidence="11" key="1">
    <citation type="submission" date="2020-06" db="EMBL/GenBank/DDBJ databases">
        <title>WGS assembly of Ceratodon purpureus strain R40.</title>
        <authorList>
            <person name="Carey S.B."/>
            <person name="Jenkins J."/>
            <person name="Shu S."/>
            <person name="Lovell J.T."/>
            <person name="Sreedasyam A."/>
            <person name="Maumus F."/>
            <person name="Tiley G.P."/>
            <person name="Fernandez-Pozo N."/>
            <person name="Barry K."/>
            <person name="Chen C."/>
            <person name="Wang M."/>
            <person name="Lipzen A."/>
            <person name="Daum C."/>
            <person name="Saski C.A."/>
            <person name="Payton A.C."/>
            <person name="Mcbreen J.C."/>
            <person name="Conrad R.E."/>
            <person name="Kollar L.M."/>
            <person name="Olsson S."/>
            <person name="Huttunen S."/>
            <person name="Landis J.B."/>
            <person name="Wickett N.J."/>
            <person name="Johnson M.G."/>
            <person name="Rensing S.A."/>
            <person name="Grimwood J."/>
            <person name="Schmutz J."/>
            <person name="Mcdaniel S.F."/>
        </authorList>
    </citation>
    <scope>NUCLEOTIDE SEQUENCE</scope>
    <source>
        <strain evidence="11">R40</strain>
    </source>
</reference>
<dbReference type="Gene3D" id="3.30.40.10">
    <property type="entry name" value="Zinc/RING finger domain, C3HC4 (zinc finger)"/>
    <property type="match status" value="1"/>
</dbReference>
<keyword evidence="3" id="KW-0227">DNA damage</keyword>
<keyword evidence="4 8" id="KW-0863">Zinc-finger</keyword>
<feature type="domain" description="C2H2-type" evidence="10">
    <location>
        <begin position="729"/>
        <end position="752"/>
    </location>
</feature>
<keyword evidence="12" id="KW-1185">Reference proteome</keyword>
<keyword evidence="7" id="KW-0234">DNA repair</keyword>
<dbReference type="GO" id="GO:0003677">
    <property type="term" value="F:DNA binding"/>
    <property type="evidence" value="ECO:0007669"/>
    <property type="project" value="InterPro"/>
</dbReference>
<evidence type="ECO:0000256" key="1">
    <source>
        <dbReference type="ARBA" id="ARBA00006043"/>
    </source>
</evidence>
<comment type="similarity">
    <text evidence="1">Belongs to the UFD1 family.</text>
</comment>
<dbReference type="InterPro" id="IPR042299">
    <property type="entry name" value="Ufd1-like_Nn"/>
</dbReference>
<dbReference type="GO" id="GO:0006511">
    <property type="term" value="P:ubiquitin-dependent protein catabolic process"/>
    <property type="evidence" value="ECO:0007669"/>
    <property type="project" value="InterPro"/>
</dbReference>
<dbReference type="PANTHER" id="PTHR12555">
    <property type="entry name" value="UBIQUITIN FUSION DEGRADATON PROTEIN 1"/>
    <property type="match status" value="1"/>
</dbReference>
<dbReference type="Gene3D" id="2.60.120.380">
    <property type="match status" value="1"/>
</dbReference>
<feature type="compositionally biased region" description="Low complexity" evidence="9">
    <location>
        <begin position="126"/>
        <end position="135"/>
    </location>
</feature>